<keyword evidence="1" id="KW-1133">Transmembrane helix</keyword>
<evidence type="ECO:0000313" key="3">
    <source>
        <dbReference type="EMBL" id="MCP3055248.1"/>
    </source>
</evidence>
<feature type="transmembrane region" description="Helical" evidence="1">
    <location>
        <begin position="92"/>
        <end position="114"/>
    </location>
</feature>
<feature type="transmembrane region" description="Helical" evidence="1">
    <location>
        <begin position="213"/>
        <end position="231"/>
    </location>
</feature>
<feature type="transmembrane region" description="Helical" evidence="1">
    <location>
        <begin position="174"/>
        <end position="201"/>
    </location>
</feature>
<proteinExistence type="predicted"/>
<sequence>MKRIRRAGDAGRREFPLFCASKLCDKRATSNCDGMVDRAWAVVLLTRGAAVYEILSLIGQFGPIIVLAGTFFEGEVFAIIGGFLAYRGSYPFEMMIALAFAGSFVGDLSVFLFARFSSNHRWVARWRRRRKFAKALELVERYQAYFVIVNRYIYGLRMPGLIALGLSRISITRFVVLNLFGAALWAGIFTTAGYVFGYSIGSVFAHLQVMERGVGIVLIVIAVALAGWFAWRQWGPVFMRRARNRRGE</sequence>
<dbReference type="Proteomes" id="UP001155220">
    <property type="component" value="Unassembled WGS sequence"/>
</dbReference>
<keyword evidence="1" id="KW-0812">Transmembrane</keyword>
<dbReference type="InterPro" id="IPR051311">
    <property type="entry name" value="DedA_domain"/>
</dbReference>
<feature type="transmembrane region" description="Helical" evidence="1">
    <location>
        <begin position="64"/>
        <end position="86"/>
    </location>
</feature>
<protein>
    <submittedName>
        <fullName evidence="3">DedA family protein</fullName>
    </submittedName>
</protein>
<evidence type="ECO:0000313" key="4">
    <source>
        <dbReference type="Proteomes" id="UP001155220"/>
    </source>
</evidence>
<dbReference type="RefSeq" id="WP_253964106.1">
    <property type="nucleotide sequence ID" value="NZ_JALHBS010000047.1"/>
</dbReference>
<reference evidence="3" key="1">
    <citation type="submission" date="2022-03" db="EMBL/GenBank/DDBJ databases">
        <title>Aurantimonas Liuensis sp. Nov., isolated from the hadal seawater of the Mariana Trench.</title>
        <authorList>
            <person name="Liu R."/>
        </authorList>
    </citation>
    <scope>NUCLEOTIDE SEQUENCE</scope>
    <source>
        <strain evidence="3">LRZ36</strain>
    </source>
</reference>
<organism evidence="3 4">
    <name type="scientific">Aurantimonas marianensis</name>
    <dbReference type="NCBI Taxonomy" id="2920428"/>
    <lineage>
        <taxon>Bacteria</taxon>
        <taxon>Pseudomonadati</taxon>
        <taxon>Pseudomonadota</taxon>
        <taxon>Alphaproteobacteria</taxon>
        <taxon>Hyphomicrobiales</taxon>
        <taxon>Aurantimonadaceae</taxon>
        <taxon>Aurantimonas</taxon>
    </lineage>
</organism>
<gene>
    <name evidence="3" type="ORF">MJ956_08810</name>
</gene>
<evidence type="ECO:0000256" key="1">
    <source>
        <dbReference type="SAM" id="Phobius"/>
    </source>
</evidence>
<dbReference type="Pfam" id="PF09335">
    <property type="entry name" value="VTT_dom"/>
    <property type="match status" value="1"/>
</dbReference>
<dbReference type="AlphaFoldDB" id="A0A9X2H8K9"/>
<dbReference type="EMBL" id="JALHBS010000047">
    <property type="protein sequence ID" value="MCP3055248.1"/>
    <property type="molecule type" value="Genomic_DNA"/>
</dbReference>
<keyword evidence="1" id="KW-0472">Membrane</keyword>
<feature type="domain" description="VTT" evidence="2">
    <location>
        <begin position="74"/>
        <end position="194"/>
    </location>
</feature>
<keyword evidence="4" id="KW-1185">Reference proteome</keyword>
<accession>A0A9X2H8K9</accession>
<evidence type="ECO:0000259" key="2">
    <source>
        <dbReference type="Pfam" id="PF09335"/>
    </source>
</evidence>
<dbReference type="PANTHER" id="PTHR42709:SF2">
    <property type="entry name" value="INNER MEMBRANE PROTEIN YOHD"/>
    <property type="match status" value="1"/>
</dbReference>
<dbReference type="GO" id="GO:0005886">
    <property type="term" value="C:plasma membrane"/>
    <property type="evidence" value="ECO:0007669"/>
    <property type="project" value="TreeGrafter"/>
</dbReference>
<comment type="caution">
    <text evidence="3">The sequence shown here is derived from an EMBL/GenBank/DDBJ whole genome shotgun (WGS) entry which is preliminary data.</text>
</comment>
<dbReference type="InterPro" id="IPR032816">
    <property type="entry name" value="VTT_dom"/>
</dbReference>
<name>A0A9X2H8K9_9HYPH</name>
<dbReference type="PANTHER" id="PTHR42709">
    <property type="entry name" value="ALKALINE PHOSPHATASE LIKE PROTEIN"/>
    <property type="match status" value="1"/>
</dbReference>